<dbReference type="EMBL" id="CAJPDS010000019">
    <property type="protein sequence ID" value="CAF9917140.1"/>
    <property type="molecule type" value="Genomic_DNA"/>
</dbReference>
<evidence type="ECO:0000259" key="8">
    <source>
        <dbReference type="Pfam" id="PF20684"/>
    </source>
</evidence>
<feature type="transmembrane region" description="Helical" evidence="7">
    <location>
        <begin position="85"/>
        <end position="105"/>
    </location>
</feature>
<dbReference type="Pfam" id="PF20684">
    <property type="entry name" value="Fung_rhodopsin"/>
    <property type="match status" value="1"/>
</dbReference>
<comment type="caution">
    <text evidence="9">The sequence shown here is derived from an EMBL/GenBank/DDBJ whole genome shotgun (WGS) entry which is preliminary data.</text>
</comment>
<evidence type="ECO:0000256" key="1">
    <source>
        <dbReference type="ARBA" id="ARBA00004141"/>
    </source>
</evidence>
<dbReference type="PANTHER" id="PTHR33048">
    <property type="entry name" value="PTH11-LIKE INTEGRAL MEMBRANE PROTEIN (AFU_ORTHOLOGUE AFUA_5G11245)"/>
    <property type="match status" value="1"/>
</dbReference>
<keyword evidence="4 7" id="KW-0472">Membrane</keyword>
<dbReference type="Proteomes" id="UP000664521">
    <property type="component" value="Unassembled WGS sequence"/>
</dbReference>
<evidence type="ECO:0000256" key="3">
    <source>
        <dbReference type="ARBA" id="ARBA00022989"/>
    </source>
</evidence>
<keyword evidence="10" id="KW-1185">Reference proteome</keyword>
<evidence type="ECO:0000313" key="10">
    <source>
        <dbReference type="Proteomes" id="UP000664521"/>
    </source>
</evidence>
<comment type="similarity">
    <text evidence="5">Belongs to the SAT4 family.</text>
</comment>
<dbReference type="GO" id="GO:0016020">
    <property type="term" value="C:membrane"/>
    <property type="evidence" value="ECO:0007669"/>
    <property type="project" value="UniProtKB-SubCell"/>
</dbReference>
<evidence type="ECO:0000256" key="7">
    <source>
        <dbReference type="SAM" id="Phobius"/>
    </source>
</evidence>
<gene>
    <name evidence="9" type="ORF">HETSPECPRED_003149</name>
</gene>
<keyword evidence="3 7" id="KW-1133">Transmembrane helix</keyword>
<feature type="transmembrane region" description="Helical" evidence="7">
    <location>
        <begin position="54"/>
        <end position="73"/>
    </location>
</feature>
<dbReference type="InterPro" id="IPR052337">
    <property type="entry name" value="SAT4-like"/>
</dbReference>
<name>A0A8H3IDU3_9LECA</name>
<feature type="transmembrane region" description="Helical" evidence="7">
    <location>
        <begin position="117"/>
        <end position="142"/>
    </location>
</feature>
<evidence type="ECO:0000256" key="2">
    <source>
        <dbReference type="ARBA" id="ARBA00022692"/>
    </source>
</evidence>
<proteinExistence type="inferred from homology"/>
<evidence type="ECO:0000256" key="6">
    <source>
        <dbReference type="SAM" id="MobiDB-lite"/>
    </source>
</evidence>
<dbReference type="OrthoDB" id="4682787at2759"/>
<organism evidence="9 10">
    <name type="scientific">Heterodermia speciosa</name>
    <dbReference type="NCBI Taxonomy" id="116794"/>
    <lineage>
        <taxon>Eukaryota</taxon>
        <taxon>Fungi</taxon>
        <taxon>Dikarya</taxon>
        <taxon>Ascomycota</taxon>
        <taxon>Pezizomycotina</taxon>
        <taxon>Lecanoromycetes</taxon>
        <taxon>OSLEUM clade</taxon>
        <taxon>Lecanoromycetidae</taxon>
        <taxon>Caliciales</taxon>
        <taxon>Physciaceae</taxon>
        <taxon>Heterodermia</taxon>
    </lineage>
</organism>
<dbReference type="AlphaFoldDB" id="A0A8H3IDU3"/>
<protein>
    <recommendedName>
        <fullName evidence="8">Rhodopsin domain-containing protein</fullName>
    </recommendedName>
</protein>
<feature type="domain" description="Rhodopsin" evidence="8">
    <location>
        <begin position="11"/>
        <end position="147"/>
    </location>
</feature>
<sequence length="269" mass="30448">MFVGVQVCIWSAFFFYLIHTTIFDIFECTPREKIWHPYIKGHCFNNTAGFRTSGMFNVISDFAILILPMPSLWKLKVPLRRKLYAMAVFATGLFACIASILRTFYSWRVAQSPDISYNVMLVGIWAWAEMAVGIIVSCLPIMPKFFQHFSPKVWRFLSISVGTAERGGAPGKSYPAHKHQNPFSRSSGRTRIPDVVDESFDMATRDKAQGAMVKEYSIASPSDTVLRPEGRAATKEGDLERGGNNLARQAMHYRNEQGRSNWDRGSVGW</sequence>
<accession>A0A8H3IDU3</accession>
<keyword evidence="2 7" id="KW-0812">Transmembrane</keyword>
<dbReference type="InterPro" id="IPR049326">
    <property type="entry name" value="Rhodopsin_dom_fungi"/>
</dbReference>
<evidence type="ECO:0000256" key="5">
    <source>
        <dbReference type="ARBA" id="ARBA00038359"/>
    </source>
</evidence>
<dbReference type="PANTHER" id="PTHR33048:SF146">
    <property type="entry name" value="INTEGRAL MEMBRANE PROTEIN"/>
    <property type="match status" value="1"/>
</dbReference>
<feature type="region of interest" description="Disordered" evidence="6">
    <location>
        <begin position="168"/>
        <end position="188"/>
    </location>
</feature>
<evidence type="ECO:0000313" key="9">
    <source>
        <dbReference type="EMBL" id="CAF9917140.1"/>
    </source>
</evidence>
<evidence type="ECO:0000256" key="4">
    <source>
        <dbReference type="ARBA" id="ARBA00023136"/>
    </source>
</evidence>
<feature type="transmembrane region" description="Helical" evidence="7">
    <location>
        <begin position="7"/>
        <end position="26"/>
    </location>
</feature>
<reference evidence="9" key="1">
    <citation type="submission" date="2021-03" db="EMBL/GenBank/DDBJ databases">
        <authorList>
            <person name="Tagirdzhanova G."/>
        </authorList>
    </citation>
    <scope>NUCLEOTIDE SEQUENCE</scope>
</reference>
<comment type="subcellular location">
    <subcellularLocation>
        <location evidence="1">Membrane</location>
        <topology evidence="1">Multi-pass membrane protein</topology>
    </subcellularLocation>
</comment>